<dbReference type="PANTHER" id="PTHR10366">
    <property type="entry name" value="NAD DEPENDENT EPIMERASE/DEHYDRATASE"/>
    <property type="match status" value="1"/>
</dbReference>
<gene>
    <name evidence="4" type="ORF">INT43_003975</name>
</gene>
<dbReference type="OrthoDB" id="2735536at2759"/>
<protein>
    <recommendedName>
        <fullName evidence="3">NAD-dependent epimerase/dehydratase domain-containing protein</fullName>
    </recommendedName>
</protein>
<keyword evidence="5" id="KW-1185">Reference proteome</keyword>
<proteinExistence type="inferred from homology"/>
<feature type="domain" description="NAD-dependent epimerase/dehydratase" evidence="3">
    <location>
        <begin position="10"/>
        <end position="273"/>
    </location>
</feature>
<dbReference type="Proteomes" id="UP000654370">
    <property type="component" value="Unassembled WGS sequence"/>
</dbReference>
<evidence type="ECO:0000313" key="4">
    <source>
        <dbReference type="EMBL" id="KAG2180186.1"/>
    </source>
</evidence>
<sequence>MSTLTAGSKILVTGATGFIGAQVCNEFLKAGHTVVGTTRKAARAQKLREYFERYGAGKFEVAEIEDLEQEGAFDELVKDVEAIAHVASPVFVESDDPVKDYLNKAVNGTLSILNSALRYGKSVKHVVVTSSSASVVRGNSAPEYAHTEEDWNTDASEMMKQLLEKKQPVPHMVGYAASKVEAERALWKFREEAKPHFYISTVLPTFVIGEILPPPGKGKPEEIISSSSKLVLDYYTGENQDPAFTFGSGNRVAVVDVALAHVRAAQRGQATDGQRYILNNRYLSFQEVVDILRKHYPDRNNIIVEGNPGQYGVCPKSLDGSKATRELGIQYTDLETAVVETVESVKQAY</sequence>
<dbReference type="GO" id="GO:0016616">
    <property type="term" value="F:oxidoreductase activity, acting on the CH-OH group of donors, NAD or NADP as acceptor"/>
    <property type="evidence" value="ECO:0007669"/>
    <property type="project" value="TreeGrafter"/>
</dbReference>
<organism evidence="4 5">
    <name type="scientific">Mortierella isabellina</name>
    <name type="common">Filamentous fungus</name>
    <name type="synonym">Umbelopsis isabellina</name>
    <dbReference type="NCBI Taxonomy" id="91625"/>
    <lineage>
        <taxon>Eukaryota</taxon>
        <taxon>Fungi</taxon>
        <taxon>Fungi incertae sedis</taxon>
        <taxon>Mucoromycota</taxon>
        <taxon>Mucoromycotina</taxon>
        <taxon>Umbelopsidomycetes</taxon>
        <taxon>Umbelopsidales</taxon>
        <taxon>Umbelopsidaceae</taxon>
        <taxon>Umbelopsis</taxon>
    </lineage>
</organism>
<evidence type="ECO:0000256" key="1">
    <source>
        <dbReference type="ARBA" id="ARBA00023002"/>
    </source>
</evidence>
<dbReference type="AlphaFoldDB" id="A0A8H7UC56"/>
<dbReference type="InterPro" id="IPR050425">
    <property type="entry name" value="NAD(P)_dehydrat-like"/>
</dbReference>
<dbReference type="EMBL" id="JAEPQZ010000006">
    <property type="protein sequence ID" value="KAG2180186.1"/>
    <property type="molecule type" value="Genomic_DNA"/>
</dbReference>
<dbReference type="Pfam" id="PF01370">
    <property type="entry name" value="Epimerase"/>
    <property type="match status" value="1"/>
</dbReference>
<dbReference type="InterPro" id="IPR001509">
    <property type="entry name" value="Epimerase_deHydtase"/>
</dbReference>
<comment type="similarity">
    <text evidence="2">Belongs to the NAD(P)-dependent epimerase/dehydratase family. Dihydroflavonol-4-reductase subfamily.</text>
</comment>
<name>A0A8H7UC56_MORIS</name>
<comment type="caution">
    <text evidence="4">The sequence shown here is derived from an EMBL/GenBank/DDBJ whole genome shotgun (WGS) entry which is preliminary data.</text>
</comment>
<dbReference type="InterPro" id="IPR036291">
    <property type="entry name" value="NAD(P)-bd_dom_sf"/>
</dbReference>
<dbReference type="SUPFAM" id="SSF51735">
    <property type="entry name" value="NAD(P)-binding Rossmann-fold domains"/>
    <property type="match status" value="1"/>
</dbReference>
<keyword evidence="1" id="KW-0560">Oxidoreductase</keyword>
<evidence type="ECO:0000256" key="2">
    <source>
        <dbReference type="ARBA" id="ARBA00023445"/>
    </source>
</evidence>
<dbReference type="PANTHER" id="PTHR10366:SF562">
    <property type="entry name" value="ALDEHYDE REDUCTASE II (AFU_ORTHOLOGUE AFUA_1G11360)"/>
    <property type="match status" value="1"/>
</dbReference>
<reference evidence="4" key="1">
    <citation type="submission" date="2020-12" db="EMBL/GenBank/DDBJ databases">
        <title>Metabolic potential, ecology and presence of endohyphal bacteria is reflected in genomic diversity of Mucoromycotina.</title>
        <authorList>
            <person name="Muszewska A."/>
            <person name="Okrasinska A."/>
            <person name="Steczkiewicz K."/>
            <person name="Drgas O."/>
            <person name="Orlowska M."/>
            <person name="Perlinska-Lenart U."/>
            <person name="Aleksandrzak-Piekarczyk T."/>
            <person name="Szatraj K."/>
            <person name="Zielenkiewicz U."/>
            <person name="Pilsyk S."/>
            <person name="Malc E."/>
            <person name="Mieczkowski P."/>
            <person name="Kruszewska J.S."/>
            <person name="Biernat P."/>
            <person name="Pawlowska J."/>
        </authorList>
    </citation>
    <scope>NUCLEOTIDE SEQUENCE</scope>
    <source>
        <strain evidence="4">WA0000067209</strain>
    </source>
</reference>
<evidence type="ECO:0000313" key="5">
    <source>
        <dbReference type="Proteomes" id="UP000654370"/>
    </source>
</evidence>
<evidence type="ECO:0000259" key="3">
    <source>
        <dbReference type="Pfam" id="PF01370"/>
    </source>
</evidence>
<dbReference type="Gene3D" id="3.40.50.720">
    <property type="entry name" value="NAD(P)-binding Rossmann-like Domain"/>
    <property type="match status" value="1"/>
</dbReference>
<accession>A0A8H7UC56</accession>